<dbReference type="EMBL" id="JAENJH010000003">
    <property type="protein sequence ID" value="MBK1785525.1"/>
    <property type="molecule type" value="Genomic_DNA"/>
</dbReference>
<evidence type="ECO:0000313" key="2">
    <source>
        <dbReference type="Proteomes" id="UP000635245"/>
    </source>
</evidence>
<evidence type="ECO:0000313" key="1">
    <source>
        <dbReference type="EMBL" id="MBK1785525.1"/>
    </source>
</evidence>
<accession>A0A934QS35</accession>
<dbReference type="AlphaFoldDB" id="A0A934QS35"/>
<name>A0A934QS35_9PSEU</name>
<dbReference type="RefSeq" id="WP_200318569.1">
    <property type="nucleotide sequence ID" value="NZ_JAENJH010000003.1"/>
</dbReference>
<dbReference type="NCBIfam" id="NF042914">
    <property type="entry name" value="SAV915_dom"/>
    <property type="match status" value="1"/>
</dbReference>
<proteinExistence type="predicted"/>
<organism evidence="1 2">
    <name type="scientific">Prauserella cavernicola</name>
    <dbReference type="NCBI Taxonomy" id="2800127"/>
    <lineage>
        <taxon>Bacteria</taxon>
        <taxon>Bacillati</taxon>
        <taxon>Actinomycetota</taxon>
        <taxon>Actinomycetes</taxon>
        <taxon>Pseudonocardiales</taxon>
        <taxon>Pseudonocardiaceae</taxon>
        <taxon>Prauserella</taxon>
    </lineage>
</organism>
<sequence>MLTLTTVGEPGAPIELWELHDGTRVVVTYSAFPVLAASAGPAQPFRWLTAADLKRICDATDAQAVLDQPLPCPPRHPEPDVADQPDLPLLDDAEPEGDLVYVPSRPARPGDQTINLELQRHRNKTTLLAYTSAEAIKTGCGPHQPWVAIPVRELGTVLTESGAEQVLLNPVLSEETRHAVPVVDWTRKSRRETEWNA</sequence>
<dbReference type="InterPro" id="IPR049975">
    <property type="entry name" value="SAV_915-like_dom"/>
</dbReference>
<protein>
    <submittedName>
        <fullName evidence="1">SseB family protein</fullName>
    </submittedName>
</protein>
<dbReference type="Proteomes" id="UP000635245">
    <property type="component" value="Unassembled WGS sequence"/>
</dbReference>
<keyword evidence="2" id="KW-1185">Reference proteome</keyword>
<gene>
    <name evidence="1" type="ORF">JHE00_14430</name>
</gene>
<comment type="caution">
    <text evidence="1">The sequence shown here is derived from an EMBL/GenBank/DDBJ whole genome shotgun (WGS) entry which is preliminary data.</text>
</comment>
<reference evidence="1" key="1">
    <citation type="submission" date="2020-12" db="EMBL/GenBank/DDBJ databases">
        <title>Prauserella sp. ASG 168, a novel actinomycete isolated from cave rock.</title>
        <authorList>
            <person name="Suriyachadkun C."/>
        </authorList>
    </citation>
    <scope>NUCLEOTIDE SEQUENCE</scope>
    <source>
        <strain evidence="1">ASG 168</strain>
    </source>
</reference>